<dbReference type="AlphaFoldDB" id="A0A5C8PEI6"/>
<dbReference type="InterPro" id="IPR010985">
    <property type="entry name" value="Ribbon_hlx_hlx"/>
</dbReference>
<dbReference type="InterPro" id="IPR056972">
    <property type="entry name" value="RHH_dom-containing"/>
</dbReference>
<accession>A0A5C8PEI6</accession>
<dbReference type="Pfam" id="PF23807">
    <property type="entry name" value="RHH_10"/>
    <property type="match status" value="1"/>
</dbReference>
<keyword evidence="2" id="KW-1185">Reference proteome</keyword>
<dbReference type="EMBL" id="VDUZ01000042">
    <property type="protein sequence ID" value="TXL71561.1"/>
    <property type="molecule type" value="Genomic_DNA"/>
</dbReference>
<sequence>MAKRTSSRPIRQARSDGRKSLLVYLRPDVIRRLKVAALDQNRPAYEITEEAVSAWLSARDRRAGRKE</sequence>
<gene>
    <name evidence="1" type="ORF">FHP25_29745</name>
</gene>
<dbReference type="Proteomes" id="UP000321638">
    <property type="component" value="Unassembled WGS sequence"/>
</dbReference>
<reference evidence="1 2" key="1">
    <citation type="submission" date="2019-06" db="EMBL/GenBank/DDBJ databases">
        <title>New taxonomy in bacterial strain CC-CFT640, isolated from vineyard.</title>
        <authorList>
            <person name="Lin S.-Y."/>
            <person name="Tsai C.-F."/>
            <person name="Young C.-C."/>
        </authorList>
    </citation>
    <scope>NUCLEOTIDE SEQUENCE [LARGE SCALE GENOMIC DNA]</scope>
    <source>
        <strain evidence="1 2">CC-CFT640</strain>
    </source>
</reference>
<protein>
    <submittedName>
        <fullName evidence="1">Uncharacterized protein</fullName>
    </submittedName>
</protein>
<evidence type="ECO:0000313" key="1">
    <source>
        <dbReference type="EMBL" id="TXL71561.1"/>
    </source>
</evidence>
<name>A0A5C8PEI6_9HYPH</name>
<organism evidence="1 2">
    <name type="scientific">Vineibacter terrae</name>
    <dbReference type="NCBI Taxonomy" id="2586908"/>
    <lineage>
        <taxon>Bacteria</taxon>
        <taxon>Pseudomonadati</taxon>
        <taxon>Pseudomonadota</taxon>
        <taxon>Alphaproteobacteria</taxon>
        <taxon>Hyphomicrobiales</taxon>
        <taxon>Vineibacter</taxon>
    </lineage>
</organism>
<dbReference type="Gene3D" id="1.10.1220.10">
    <property type="entry name" value="Met repressor-like"/>
    <property type="match status" value="1"/>
</dbReference>
<evidence type="ECO:0000313" key="2">
    <source>
        <dbReference type="Proteomes" id="UP000321638"/>
    </source>
</evidence>
<proteinExistence type="predicted"/>
<dbReference type="OrthoDB" id="8255831at2"/>
<dbReference type="GO" id="GO:0006355">
    <property type="term" value="P:regulation of DNA-templated transcription"/>
    <property type="evidence" value="ECO:0007669"/>
    <property type="project" value="InterPro"/>
</dbReference>
<dbReference type="InterPro" id="IPR013321">
    <property type="entry name" value="Arc_rbn_hlx_hlx"/>
</dbReference>
<dbReference type="SUPFAM" id="SSF47598">
    <property type="entry name" value="Ribbon-helix-helix"/>
    <property type="match status" value="1"/>
</dbReference>
<comment type="caution">
    <text evidence="1">The sequence shown here is derived from an EMBL/GenBank/DDBJ whole genome shotgun (WGS) entry which is preliminary data.</text>
</comment>